<gene>
    <name evidence="2" type="ORF">DL764_003402</name>
</gene>
<sequence length="327" mass="35165">MAAEFDDIEYEGIADDRSIRVSSDRCFRDYSPSDTVLSLSDDGKAIYTRGIPSFENPPHRPSGENCHLETASGALKPASDVSSDTAADLDADGVPLSYGSLLVMGSRPSSSGSSGSGRTPLGRFRRDEQAYERLALQLSSSSDPKALDSSSTSAPRIISTSEFRRIQDAGSAIEAPLPPLLPELPQPRPQQQPGDGPPPLSLIAQGKQVATTQSGGGASGDGGMSTSPLVARRPRRRDIPLPASATLPRSVLAAHDSSGRATAEELREKMRYMKSPEWVALSSEEQAKYIHEVRRVRAAELPREPRSVRVRRRQLMQDKKDEGGSGT</sequence>
<feature type="compositionally biased region" description="Pro residues" evidence="1">
    <location>
        <begin position="176"/>
        <end position="200"/>
    </location>
</feature>
<feature type="compositionally biased region" description="Gly residues" evidence="1">
    <location>
        <begin position="214"/>
        <end position="223"/>
    </location>
</feature>
<feature type="compositionally biased region" description="Basic and acidic residues" evidence="1">
    <location>
        <begin position="315"/>
        <end position="327"/>
    </location>
</feature>
<name>A0A4V1XBF2_9PEZI</name>
<feature type="region of interest" description="Disordered" evidence="1">
    <location>
        <begin position="175"/>
        <end position="264"/>
    </location>
</feature>
<organism evidence="2 3">
    <name type="scientific">Monosporascus ibericus</name>
    <dbReference type="NCBI Taxonomy" id="155417"/>
    <lineage>
        <taxon>Eukaryota</taxon>
        <taxon>Fungi</taxon>
        <taxon>Dikarya</taxon>
        <taxon>Ascomycota</taxon>
        <taxon>Pezizomycotina</taxon>
        <taxon>Sordariomycetes</taxon>
        <taxon>Xylariomycetidae</taxon>
        <taxon>Xylariales</taxon>
        <taxon>Xylariales incertae sedis</taxon>
        <taxon>Monosporascus</taxon>
    </lineage>
</organism>
<dbReference type="AlphaFoldDB" id="A0A4V1XBF2"/>
<feature type="region of interest" description="Disordered" evidence="1">
    <location>
        <begin position="137"/>
        <end position="162"/>
    </location>
</feature>
<feature type="region of interest" description="Disordered" evidence="1">
    <location>
        <begin position="104"/>
        <end position="124"/>
    </location>
</feature>
<accession>A0A4V1XBF2</accession>
<evidence type="ECO:0000313" key="2">
    <source>
        <dbReference type="EMBL" id="RYP06039.1"/>
    </source>
</evidence>
<reference evidence="2 3" key="1">
    <citation type="submission" date="2018-06" db="EMBL/GenBank/DDBJ databases">
        <title>Complete Genomes of Monosporascus.</title>
        <authorList>
            <person name="Robinson A.J."/>
            <person name="Natvig D.O."/>
        </authorList>
    </citation>
    <scope>NUCLEOTIDE SEQUENCE [LARGE SCALE GENOMIC DNA]</scope>
    <source>
        <strain evidence="2 3">CBS 110550</strain>
    </source>
</reference>
<comment type="caution">
    <text evidence="2">The sequence shown here is derived from an EMBL/GenBank/DDBJ whole genome shotgun (WGS) entry which is preliminary data.</text>
</comment>
<proteinExistence type="predicted"/>
<feature type="compositionally biased region" description="Low complexity" evidence="1">
    <location>
        <begin position="139"/>
        <end position="153"/>
    </location>
</feature>
<dbReference type="OrthoDB" id="4757321at2759"/>
<dbReference type="EMBL" id="QJNU01000144">
    <property type="protein sequence ID" value="RYP06039.1"/>
    <property type="molecule type" value="Genomic_DNA"/>
</dbReference>
<feature type="region of interest" description="Disordered" evidence="1">
    <location>
        <begin position="49"/>
        <end position="91"/>
    </location>
</feature>
<evidence type="ECO:0000256" key="1">
    <source>
        <dbReference type="SAM" id="MobiDB-lite"/>
    </source>
</evidence>
<evidence type="ECO:0000313" key="3">
    <source>
        <dbReference type="Proteomes" id="UP000293360"/>
    </source>
</evidence>
<protein>
    <submittedName>
        <fullName evidence="2">Uncharacterized protein</fullName>
    </submittedName>
</protein>
<keyword evidence="3" id="KW-1185">Reference proteome</keyword>
<dbReference type="Proteomes" id="UP000293360">
    <property type="component" value="Unassembled WGS sequence"/>
</dbReference>
<feature type="compositionally biased region" description="Low complexity" evidence="1">
    <location>
        <begin position="105"/>
        <end position="118"/>
    </location>
</feature>
<feature type="region of interest" description="Disordered" evidence="1">
    <location>
        <begin position="304"/>
        <end position="327"/>
    </location>
</feature>